<dbReference type="Pfam" id="PF01417">
    <property type="entry name" value="ENTH"/>
    <property type="match status" value="1"/>
</dbReference>
<dbReference type="PANTHER" id="PTHR12276:SF45">
    <property type="entry name" value="CLATHRIN INTERACTOR 1"/>
    <property type="match status" value="1"/>
</dbReference>
<evidence type="ECO:0000256" key="1">
    <source>
        <dbReference type="SAM" id="MobiDB-lite"/>
    </source>
</evidence>
<accession>F4QDK4</accession>
<evidence type="ECO:0000313" key="4">
    <source>
        <dbReference type="Proteomes" id="UP000007797"/>
    </source>
</evidence>
<feature type="compositionally biased region" description="Polar residues" evidence="1">
    <location>
        <begin position="41"/>
        <end position="54"/>
    </location>
</feature>
<reference evidence="4" key="1">
    <citation type="journal article" date="2011" name="Genome Res.">
        <title>Phylogeny-wide analysis of social amoeba genomes highlights ancient origins for complex intercellular communication.</title>
        <authorList>
            <person name="Heidel A.J."/>
            <person name="Lawal H.M."/>
            <person name="Felder M."/>
            <person name="Schilde C."/>
            <person name="Helps N.R."/>
            <person name="Tunggal B."/>
            <person name="Rivero F."/>
            <person name="John U."/>
            <person name="Schleicher M."/>
            <person name="Eichinger L."/>
            <person name="Platzer M."/>
            <person name="Noegel A.A."/>
            <person name="Schaap P."/>
            <person name="Gloeckner G."/>
        </authorList>
    </citation>
    <scope>NUCLEOTIDE SEQUENCE [LARGE SCALE GENOMIC DNA]</scope>
    <source>
        <strain evidence="4">SH3</strain>
    </source>
</reference>
<dbReference type="PANTHER" id="PTHR12276">
    <property type="entry name" value="EPSIN/ENT-RELATED"/>
    <property type="match status" value="1"/>
</dbReference>
<dbReference type="STRING" id="1054147.F4QDK4"/>
<dbReference type="OrthoDB" id="4033880at2759"/>
<dbReference type="KEGG" id="dfa:DFA_11562"/>
<protein>
    <recommendedName>
        <fullName evidence="2">ENTH domain-containing protein</fullName>
    </recommendedName>
</protein>
<organism evidence="3 4">
    <name type="scientific">Cavenderia fasciculata</name>
    <name type="common">Slime mold</name>
    <name type="synonym">Dictyostelium fasciculatum</name>
    <dbReference type="NCBI Taxonomy" id="261658"/>
    <lineage>
        <taxon>Eukaryota</taxon>
        <taxon>Amoebozoa</taxon>
        <taxon>Evosea</taxon>
        <taxon>Eumycetozoa</taxon>
        <taxon>Dictyostelia</taxon>
        <taxon>Acytosteliales</taxon>
        <taxon>Cavenderiaceae</taxon>
        <taxon>Cavenderia</taxon>
    </lineage>
</organism>
<proteinExistence type="predicted"/>
<dbReference type="AlphaFoldDB" id="F4QDK4"/>
<dbReference type="GO" id="GO:0006897">
    <property type="term" value="P:endocytosis"/>
    <property type="evidence" value="ECO:0007669"/>
    <property type="project" value="TreeGrafter"/>
</dbReference>
<dbReference type="SUPFAM" id="SSF48464">
    <property type="entry name" value="ENTH/VHS domain"/>
    <property type="match status" value="1"/>
</dbReference>
<evidence type="ECO:0000259" key="2">
    <source>
        <dbReference type="PROSITE" id="PS50942"/>
    </source>
</evidence>
<dbReference type="RefSeq" id="XP_004350509.1">
    <property type="nucleotide sequence ID" value="XM_004350458.1"/>
</dbReference>
<dbReference type="Proteomes" id="UP000007797">
    <property type="component" value="Unassembled WGS sequence"/>
</dbReference>
<dbReference type="GO" id="GO:0030125">
    <property type="term" value="C:clathrin vesicle coat"/>
    <property type="evidence" value="ECO:0007669"/>
    <property type="project" value="TreeGrafter"/>
</dbReference>
<dbReference type="InterPro" id="IPR013809">
    <property type="entry name" value="ENTH"/>
</dbReference>
<dbReference type="InterPro" id="IPR008942">
    <property type="entry name" value="ENTH_VHS"/>
</dbReference>
<name>F4QDK4_CACFS</name>
<evidence type="ECO:0000313" key="3">
    <source>
        <dbReference type="EMBL" id="EGG13801.1"/>
    </source>
</evidence>
<feature type="domain" description="ENTH" evidence="2">
    <location>
        <begin position="17"/>
        <end position="54"/>
    </location>
</feature>
<dbReference type="Gene3D" id="1.25.40.90">
    <property type="match status" value="1"/>
</dbReference>
<feature type="region of interest" description="Disordered" evidence="1">
    <location>
        <begin position="31"/>
        <end position="54"/>
    </location>
</feature>
<dbReference type="GeneID" id="14866480"/>
<dbReference type="GO" id="GO:0005543">
    <property type="term" value="F:phospholipid binding"/>
    <property type="evidence" value="ECO:0007669"/>
    <property type="project" value="TreeGrafter"/>
</dbReference>
<dbReference type="GO" id="GO:0005886">
    <property type="term" value="C:plasma membrane"/>
    <property type="evidence" value="ECO:0007669"/>
    <property type="project" value="TreeGrafter"/>
</dbReference>
<dbReference type="EMBL" id="GL883029">
    <property type="protein sequence ID" value="EGG13801.1"/>
    <property type="molecule type" value="Genomic_DNA"/>
</dbReference>
<gene>
    <name evidence="3" type="ORF">DFA_11562</name>
</gene>
<sequence length="54" mass="6016">MSINIDAVKTYIKKGKDAVLNTPEIERKVKDATSNDKWGPTGTQMQEISRASYS</sequence>
<dbReference type="PROSITE" id="PS50942">
    <property type="entry name" value="ENTH"/>
    <property type="match status" value="1"/>
</dbReference>
<dbReference type="GO" id="GO:0005768">
    <property type="term" value="C:endosome"/>
    <property type="evidence" value="ECO:0007669"/>
    <property type="project" value="TreeGrafter"/>
</dbReference>
<dbReference type="GO" id="GO:0030276">
    <property type="term" value="F:clathrin binding"/>
    <property type="evidence" value="ECO:0007669"/>
    <property type="project" value="TreeGrafter"/>
</dbReference>
<keyword evidence="4" id="KW-1185">Reference proteome</keyword>